<sequence length="70" mass="7755">MQGRCLSVTQPTDNLRLFLPPSPPRCFSCASPQNAQVPQFQQGSVWICSTEPQEVLATSRTRHTGKLVQV</sequence>
<gene>
    <name evidence="1" type="ORF">AMECASPLE_003155</name>
</gene>
<protein>
    <submittedName>
        <fullName evidence="1">Uncharacterized protein</fullName>
    </submittedName>
</protein>
<dbReference type="SUPFAM" id="SSF82919">
    <property type="entry name" value="Zn-finger domain of Sec23/24"/>
    <property type="match status" value="1"/>
</dbReference>
<name>A0ABV0Z7T6_9TELE</name>
<comment type="caution">
    <text evidence="1">The sequence shown here is derived from an EMBL/GenBank/DDBJ whole genome shotgun (WGS) entry which is preliminary data.</text>
</comment>
<accession>A0ABV0Z7T6</accession>
<dbReference type="EMBL" id="JAHRIP010056550">
    <property type="protein sequence ID" value="MEQ2302111.1"/>
    <property type="molecule type" value="Genomic_DNA"/>
</dbReference>
<evidence type="ECO:0000313" key="1">
    <source>
        <dbReference type="EMBL" id="MEQ2302111.1"/>
    </source>
</evidence>
<proteinExistence type="predicted"/>
<organism evidence="1 2">
    <name type="scientific">Ameca splendens</name>
    <dbReference type="NCBI Taxonomy" id="208324"/>
    <lineage>
        <taxon>Eukaryota</taxon>
        <taxon>Metazoa</taxon>
        <taxon>Chordata</taxon>
        <taxon>Craniata</taxon>
        <taxon>Vertebrata</taxon>
        <taxon>Euteleostomi</taxon>
        <taxon>Actinopterygii</taxon>
        <taxon>Neopterygii</taxon>
        <taxon>Teleostei</taxon>
        <taxon>Neoteleostei</taxon>
        <taxon>Acanthomorphata</taxon>
        <taxon>Ovalentaria</taxon>
        <taxon>Atherinomorphae</taxon>
        <taxon>Cyprinodontiformes</taxon>
        <taxon>Goodeidae</taxon>
        <taxon>Ameca</taxon>
    </lineage>
</organism>
<dbReference type="Proteomes" id="UP001469553">
    <property type="component" value="Unassembled WGS sequence"/>
</dbReference>
<dbReference type="InterPro" id="IPR036174">
    <property type="entry name" value="Znf_Sec23_Sec24_sf"/>
</dbReference>
<evidence type="ECO:0000313" key="2">
    <source>
        <dbReference type="Proteomes" id="UP001469553"/>
    </source>
</evidence>
<keyword evidence="2" id="KW-1185">Reference proteome</keyword>
<reference evidence="1 2" key="1">
    <citation type="submission" date="2021-06" db="EMBL/GenBank/DDBJ databases">
        <authorList>
            <person name="Palmer J.M."/>
        </authorList>
    </citation>
    <scope>NUCLEOTIDE SEQUENCE [LARGE SCALE GENOMIC DNA]</scope>
    <source>
        <strain evidence="1 2">AS_MEX2019</strain>
        <tissue evidence="1">Muscle</tissue>
    </source>
</reference>